<dbReference type="InParanoid" id="C7ZAA6"/>
<dbReference type="AlphaFoldDB" id="C7ZAA6"/>
<dbReference type="eggNOG" id="ENOG502RZ77">
    <property type="taxonomic scope" value="Eukaryota"/>
</dbReference>
<dbReference type="OMA" id="ETARGTW"/>
<dbReference type="RefSeq" id="XP_003044955.1">
    <property type="nucleotide sequence ID" value="XM_003044909.1"/>
</dbReference>
<dbReference type="KEGG" id="nhe:NECHADRAFT_82031"/>
<dbReference type="Proteomes" id="UP000005206">
    <property type="component" value="Chromosome 6"/>
</dbReference>
<gene>
    <name evidence="2" type="ORF">NECHADRAFT_82031</name>
</gene>
<evidence type="ECO:0000313" key="2">
    <source>
        <dbReference type="EMBL" id="EEU39242.1"/>
    </source>
</evidence>
<dbReference type="EMBL" id="GG698912">
    <property type="protein sequence ID" value="EEU39242.1"/>
    <property type="molecule type" value="Genomic_DNA"/>
</dbReference>
<dbReference type="PANTHER" id="PTHR33112:SF16">
    <property type="entry name" value="HETEROKARYON INCOMPATIBILITY DOMAIN-CONTAINING PROTEIN"/>
    <property type="match status" value="1"/>
</dbReference>
<dbReference type="VEuPathDB" id="FungiDB:NECHADRAFT_82031"/>
<evidence type="ECO:0000313" key="3">
    <source>
        <dbReference type="Proteomes" id="UP000005206"/>
    </source>
</evidence>
<accession>C7ZAA6</accession>
<dbReference type="Pfam" id="PF06985">
    <property type="entry name" value="HET"/>
    <property type="match status" value="1"/>
</dbReference>
<feature type="domain" description="Heterokaryon incompatibility" evidence="1">
    <location>
        <begin position="192"/>
        <end position="340"/>
    </location>
</feature>
<dbReference type="OrthoDB" id="5125733at2759"/>
<dbReference type="InterPro" id="IPR010730">
    <property type="entry name" value="HET"/>
</dbReference>
<proteinExistence type="predicted"/>
<keyword evidence="3" id="KW-1185">Reference proteome</keyword>
<dbReference type="PANTHER" id="PTHR33112">
    <property type="entry name" value="DOMAIN PROTEIN, PUTATIVE-RELATED"/>
    <property type="match status" value="1"/>
</dbReference>
<protein>
    <recommendedName>
        <fullName evidence="1">Heterokaryon incompatibility domain-containing protein</fullName>
    </recommendedName>
</protein>
<name>C7ZAA6_FUSV7</name>
<reference evidence="2 3" key="1">
    <citation type="journal article" date="2009" name="PLoS Genet.">
        <title>The genome of Nectria haematococca: contribution of supernumerary chromosomes to gene expansion.</title>
        <authorList>
            <person name="Coleman J.J."/>
            <person name="Rounsley S.D."/>
            <person name="Rodriguez-Carres M."/>
            <person name="Kuo A."/>
            <person name="Wasmann C.C."/>
            <person name="Grimwood J."/>
            <person name="Schmutz J."/>
            <person name="Taga M."/>
            <person name="White G.J."/>
            <person name="Zhou S."/>
            <person name="Schwartz D.C."/>
            <person name="Freitag M."/>
            <person name="Ma L.J."/>
            <person name="Danchin E.G."/>
            <person name="Henrissat B."/>
            <person name="Coutinho P.M."/>
            <person name="Nelson D.R."/>
            <person name="Straney D."/>
            <person name="Napoli C.A."/>
            <person name="Barker B.M."/>
            <person name="Gribskov M."/>
            <person name="Rep M."/>
            <person name="Kroken S."/>
            <person name="Molnar I."/>
            <person name="Rensing C."/>
            <person name="Kennell J.C."/>
            <person name="Zamora J."/>
            <person name="Farman M.L."/>
            <person name="Selker E.U."/>
            <person name="Salamov A."/>
            <person name="Shapiro H."/>
            <person name="Pangilinan J."/>
            <person name="Lindquist E."/>
            <person name="Lamers C."/>
            <person name="Grigoriev I.V."/>
            <person name="Geiser D.M."/>
            <person name="Covert S.F."/>
            <person name="Temporini E."/>
            <person name="Vanetten H.D."/>
        </authorList>
    </citation>
    <scope>NUCLEOTIDE SEQUENCE [LARGE SCALE GENOMIC DNA]</scope>
    <source>
        <strain evidence="3">ATCC MYA-4622 / CBS 123669 / FGSC 9596 / NRRL 45880 / 77-13-4</strain>
    </source>
</reference>
<dbReference type="HOGENOM" id="CLU_002639_6_2_1"/>
<organism evidence="2 3">
    <name type="scientific">Fusarium vanettenii (strain ATCC MYA-4622 / CBS 123669 / FGSC 9596 / NRRL 45880 / 77-13-4)</name>
    <name type="common">Fusarium solani subsp. pisi</name>
    <dbReference type="NCBI Taxonomy" id="660122"/>
    <lineage>
        <taxon>Eukaryota</taxon>
        <taxon>Fungi</taxon>
        <taxon>Dikarya</taxon>
        <taxon>Ascomycota</taxon>
        <taxon>Pezizomycotina</taxon>
        <taxon>Sordariomycetes</taxon>
        <taxon>Hypocreomycetidae</taxon>
        <taxon>Hypocreales</taxon>
        <taxon>Nectriaceae</taxon>
        <taxon>Fusarium</taxon>
        <taxon>Fusarium solani species complex</taxon>
        <taxon>Fusarium vanettenii</taxon>
    </lineage>
</organism>
<sequence length="679" mass="76833">MAIDLEQKAATETEKAPGTIVLFRPKLDALLSAQSTCQFSQWLVKGLSTKCVNWPDLEQRAGDISLCMDYLTYTFDPLPLVEVTWFGLWDPREEFDEEYGRCRVRYHSFLDVIACPDNPASEFVSTRPINPSIGSQKNLSLSRRWIQECVENHVDCPRLTGKFMPKYVLKLLQNDTNQYHISIYQPSSPEPYTALSYCWGGDQPHKTTRAKINSGNLELSYHILPASIQDAIRVTVGLGYQYLWVDSLCIVQDEGQEKAEQIALMPNIYTSAIVTIVASRANRAVDGFLQDIDVKAVTKFCFKLPFKCPGSSTVGTVFLSKISNVDDPEPIDFRGWTFQERFLSPRVLDYATKQLSWTCSSSSVDEGFRDGWKLRSLKQDRLLLESNFFTKQMGSAVPAVNGSHIDVQNWRLMVAYYTRRRLTFPKDRILAISGVAGMFATVLKDQYAAGHWRQSLPFDLLWSKSPDSTPERRPSEYLAPSWSWAAVTGEVWFWYAHKASPSDMPPVTPDVHLTDVLTELEEQTAVFGAVTSGCIKGSGSIRKLVWFGNQEAPDHFHALHDYTIEGDTRPVPLLRMIPDAIEDEFAKDPSRKDVSIPVHLLHVGTCTNWGIRGLFGLVLREMPSVEQRRRFTRLGIFHNSPSLARKRRALGVARPWDSLAEGDNLAFFADCAKEDFEII</sequence>
<evidence type="ECO:0000259" key="1">
    <source>
        <dbReference type="Pfam" id="PF06985"/>
    </source>
</evidence>
<dbReference type="GeneID" id="9672137"/>